<evidence type="ECO:0000313" key="1">
    <source>
        <dbReference type="EMBL" id="NNH79371.1"/>
    </source>
</evidence>
<proteinExistence type="predicted"/>
<comment type="caution">
    <text evidence="1">The sequence shown here is derived from an EMBL/GenBank/DDBJ whole genome shotgun (WGS) entry which is preliminary data.</text>
</comment>
<dbReference type="Proteomes" id="UP000569202">
    <property type="component" value="Unassembled WGS sequence"/>
</dbReference>
<sequence length="158" mass="18910">MLVTWDRNWILEVKFLETDRGVKDNECINAYADNDPSFPEFYGTIHIEELIRQYGDLQRFRNEICDYGARNLKDIYLKADKQIYQTKKALNNYDCVGILVLLNERVGIYDNEFIFQELDRLLEKKKNGKLEKNNIQAIWFINEYEENGKKNRLVLIFI</sequence>
<protein>
    <submittedName>
        <fullName evidence="1">Uncharacterized protein</fullName>
    </submittedName>
</protein>
<gene>
    <name evidence="1" type="ORF">HLH17_17365</name>
</gene>
<accession>A0A7Y2WCF6</accession>
<name>A0A7Y2WCF6_9GAMM</name>
<evidence type="ECO:0000313" key="2">
    <source>
        <dbReference type="Proteomes" id="UP000569202"/>
    </source>
</evidence>
<dbReference type="RefSeq" id="WP_171541344.1">
    <property type="nucleotide sequence ID" value="NZ_JABERL010000079.1"/>
</dbReference>
<dbReference type="AlphaFoldDB" id="A0A7Y2WCF6"/>
<reference evidence="1 2" key="1">
    <citation type="submission" date="2020-04" db="EMBL/GenBank/DDBJ databases">
        <title>Acinetobacter Taxon 24.</title>
        <authorList>
            <person name="Nemec A."/>
            <person name="Radolfova-Krizova L."/>
            <person name="Higgins P.G."/>
            <person name="Spanelova P."/>
        </authorList>
    </citation>
    <scope>NUCLEOTIDE SEQUENCE [LARGE SCALE GENOMIC DNA]</scope>
    <source>
        <strain evidence="1 2">ANC 5380</strain>
    </source>
</reference>
<dbReference type="EMBL" id="JABERL010000079">
    <property type="protein sequence ID" value="NNH79371.1"/>
    <property type="molecule type" value="Genomic_DNA"/>
</dbReference>
<organism evidence="1 2">
    <name type="scientific">Acinetobacter terrae</name>
    <dbReference type="NCBI Taxonomy" id="2731247"/>
    <lineage>
        <taxon>Bacteria</taxon>
        <taxon>Pseudomonadati</taxon>
        <taxon>Pseudomonadota</taxon>
        <taxon>Gammaproteobacteria</taxon>
        <taxon>Moraxellales</taxon>
        <taxon>Moraxellaceae</taxon>
        <taxon>Acinetobacter</taxon>
        <taxon>Acinetobacter Taxon 24</taxon>
    </lineage>
</organism>